<evidence type="ECO:0000313" key="3">
    <source>
        <dbReference type="Proteomes" id="UP001209885"/>
    </source>
</evidence>
<dbReference type="Proteomes" id="UP001209885">
    <property type="component" value="Unassembled WGS sequence"/>
</dbReference>
<evidence type="ECO:0000313" key="2">
    <source>
        <dbReference type="EMBL" id="MCX2744838.1"/>
    </source>
</evidence>
<feature type="transmembrane region" description="Helical" evidence="1">
    <location>
        <begin position="95"/>
        <end position="113"/>
    </location>
</feature>
<keyword evidence="1" id="KW-0812">Transmembrane</keyword>
<proteinExistence type="predicted"/>
<feature type="transmembrane region" description="Helical" evidence="1">
    <location>
        <begin position="119"/>
        <end position="139"/>
    </location>
</feature>
<reference evidence="2 3" key="1">
    <citation type="submission" date="2022-11" db="EMBL/GenBank/DDBJ databases">
        <title>The characterization of three novel Bacteroidetes species and genomic analysis of their roles in tidal elemental geochemical cycles.</title>
        <authorList>
            <person name="Ma K."/>
        </authorList>
    </citation>
    <scope>NUCLEOTIDE SEQUENCE [LARGE SCALE GENOMIC DNA]</scope>
    <source>
        <strain evidence="2 3">M17</strain>
    </source>
</reference>
<organism evidence="2 3">
    <name type="scientific">Mangrovivirga halotolerans</name>
    <dbReference type="NCBI Taxonomy" id="2993936"/>
    <lineage>
        <taxon>Bacteria</taxon>
        <taxon>Pseudomonadati</taxon>
        <taxon>Bacteroidota</taxon>
        <taxon>Cytophagia</taxon>
        <taxon>Cytophagales</taxon>
        <taxon>Mangrovivirgaceae</taxon>
        <taxon>Mangrovivirga</taxon>
    </lineage>
</organism>
<comment type="caution">
    <text evidence="2">The sequence shown here is derived from an EMBL/GenBank/DDBJ whole genome shotgun (WGS) entry which is preliminary data.</text>
</comment>
<accession>A0ABT3RU07</accession>
<keyword evidence="1" id="KW-1133">Transmembrane helix</keyword>
<evidence type="ECO:0000256" key="1">
    <source>
        <dbReference type="SAM" id="Phobius"/>
    </source>
</evidence>
<name>A0ABT3RU07_9BACT</name>
<dbReference type="EMBL" id="JAPFQN010000006">
    <property type="protein sequence ID" value="MCX2744838.1"/>
    <property type="molecule type" value="Genomic_DNA"/>
</dbReference>
<gene>
    <name evidence="2" type="ORF">OO013_13220</name>
</gene>
<dbReference type="RefSeq" id="WP_266057344.1">
    <property type="nucleotide sequence ID" value="NZ_JAPFQN010000006.1"/>
</dbReference>
<sequence>MGIFPAKNETLVSSYNIEEVVSILNKRTHNLKYEEVDGSSASFLFQGIIGKNTFRISKKTVKPENFNPIIIGKIEATSQGSILFLKYRLMPSTKMFFAFWTTMALALGFYFLFAKENILHAGFAFLLGLGNYLITLVNFNMHSQKARKALSRVLNDKSIH</sequence>
<keyword evidence="1" id="KW-0472">Membrane</keyword>
<protein>
    <submittedName>
        <fullName evidence="2">Uncharacterized protein</fullName>
    </submittedName>
</protein>
<keyword evidence="3" id="KW-1185">Reference proteome</keyword>